<sequence length="270" mass="29125">MAPSAEPTAELSHLAKADGSATFSYGGYAVIAAVNGPVEAQRRDENAFEALVDVIVRPAAGVGGETPPTCFVARYQLLIHAATGTRERQLESIMQAALRQLIPVRDYPRCVIQITLQVAETPENAYVNAKLVQAQLNLPIIPALLHTAILGLLTAAIPLKTIGAATLLAIPEEEGKDIIVDPTAVDIDHAKSVHVLAFTSPDNLLLSESEGAFSPGEWAKVLELGQRICCEHQQPDFDTAMSGDDIESKSMRQFIRSAMETKVAEDLYWK</sequence>
<dbReference type="GO" id="GO:0071051">
    <property type="term" value="P:poly(A)-dependent snoRNA 3'-end processing"/>
    <property type="evidence" value="ECO:0007669"/>
    <property type="project" value="TreeGrafter"/>
</dbReference>
<dbReference type="GO" id="GO:0016075">
    <property type="term" value="P:rRNA catabolic process"/>
    <property type="evidence" value="ECO:0007669"/>
    <property type="project" value="TreeGrafter"/>
</dbReference>
<evidence type="ECO:0000256" key="3">
    <source>
        <dbReference type="ARBA" id="ARBA00022552"/>
    </source>
</evidence>
<comment type="caution">
    <text evidence="7">The sequence shown here is derived from an EMBL/GenBank/DDBJ whole genome shotgun (WGS) entry which is preliminary data.</text>
</comment>
<accession>A0A8K0WGA9</accession>
<feature type="domain" description="Exoribonuclease phosphorolytic" evidence="6">
    <location>
        <begin position="9"/>
        <end position="158"/>
    </location>
</feature>
<dbReference type="GO" id="GO:0003723">
    <property type="term" value="F:RNA binding"/>
    <property type="evidence" value="ECO:0007669"/>
    <property type="project" value="TreeGrafter"/>
</dbReference>
<keyword evidence="5" id="KW-0539">Nucleus</keyword>
<evidence type="ECO:0000313" key="7">
    <source>
        <dbReference type="EMBL" id="KAH7257180.1"/>
    </source>
</evidence>
<dbReference type="Proteomes" id="UP000813427">
    <property type="component" value="Unassembled WGS sequence"/>
</dbReference>
<reference evidence="7" key="1">
    <citation type="journal article" date="2021" name="Nat. Commun.">
        <title>Genetic determinants of endophytism in the Arabidopsis root mycobiome.</title>
        <authorList>
            <person name="Mesny F."/>
            <person name="Miyauchi S."/>
            <person name="Thiergart T."/>
            <person name="Pickel B."/>
            <person name="Atanasova L."/>
            <person name="Karlsson M."/>
            <person name="Huettel B."/>
            <person name="Barry K.W."/>
            <person name="Haridas S."/>
            <person name="Chen C."/>
            <person name="Bauer D."/>
            <person name="Andreopoulos W."/>
            <person name="Pangilinan J."/>
            <person name="LaButti K."/>
            <person name="Riley R."/>
            <person name="Lipzen A."/>
            <person name="Clum A."/>
            <person name="Drula E."/>
            <person name="Henrissat B."/>
            <person name="Kohler A."/>
            <person name="Grigoriev I.V."/>
            <person name="Martin F.M."/>
            <person name="Hacquard S."/>
        </authorList>
    </citation>
    <scope>NUCLEOTIDE SEQUENCE</scope>
    <source>
        <strain evidence="7">MPI-SDFR-AT-0068</strain>
    </source>
</reference>
<dbReference type="GO" id="GO:0000177">
    <property type="term" value="C:cytoplasmic exosome (RNase complex)"/>
    <property type="evidence" value="ECO:0007669"/>
    <property type="project" value="TreeGrafter"/>
</dbReference>
<dbReference type="AlphaFoldDB" id="A0A8K0WGA9"/>
<evidence type="ECO:0000256" key="4">
    <source>
        <dbReference type="ARBA" id="ARBA00022835"/>
    </source>
</evidence>
<evidence type="ECO:0000256" key="2">
    <source>
        <dbReference type="ARBA" id="ARBA00006678"/>
    </source>
</evidence>
<dbReference type="EMBL" id="JAGPXF010000002">
    <property type="protein sequence ID" value="KAH7257180.1"/>
    <property type="molecule type" value="Genomic_DNA"/>
</dbReference>
<keyword evidence="8" id="KW-1185">Reference proteome</keyword>
<dbReference type="GO" id="GO:0006364">
    <property type="term" value="P:rRNA processing"/>
    <property type="evidence" value="ECO:0007669"/>
    <property type="project" value="UniProtKB-KW"/>
</dbReference>
<dbReference type="InterPro" id="IPR027408">
    <property type="entry name" value="PNPase/RNase_PH_dom_sf"/>
</dbReference>
<dbReference type="GO" id="GO:0005730">
    <property type="term" value="C:nucleolus"/>
    <property type="evidence" value="ECO:0007669"/>
    <property type="project" value="TreeGrafter"/>
</dbReference>
<keyword evidence="4" id="KW-0271">Exosome</keyword>
<dbReference type="GO" id="GO:0071028">
    <property type="term" value="P:nuclear mRNA surveillance"/>
    <property type="evidence" value="ECO:0007669"/>
    <property type="project" value="TreeGrafter"/>
</dbReference>
<dbReference type="InterPro" id="IPR036345">
    <property type="entry name" value="ExoRNase_PH_dom2_sf"/>
</dbReference>
<dbReference type="PANTHER" id="PTHR11953">
    <property type="entry name" value="EXOSOME COMPLEX COMPONENT"/>
    <property type="match status" value="1"/>
</dbReference>
<evidence type="ECO:0000259" key="6">
    <source>
        <dbReference type="Pfam" id="PF01138"/>
    </source>
</evidence>
<dbReference type="PANTHER" id="PTHR11953:SF1">
    <property type="entry name" value="EXOSOME COMPLEX COMPONENT RRP46"/>
    <property type="match status" value="1"/>
</dbReference>
<dbReference type="GO" id="GO:0000176">
    <property type="term" value="C:nuclear exosome (RNase complex)"/>
    <property type="evidence" value="ECO:0007669"/>
    <property type="project" value="TreeGrafter"/>
</dbReference>
<keyword evidence="3" id="KW-0698">rRNA processing</keyword>
<organism evidence="7 8">
    <name type="scientific">Fusarium tricinctum</name>
    <dbReference type="NCBI Taxonomy" id="61284"/>
    <lineage>
        <taxon>Eukaryota</taxon>
        <taxon>Fungi</taxon>
        <taxon>Dikarya</taxon>
        <taxon>Ascomycota</taxon>
        <taxon>Pezizomycotina</taxon>
        <taxon>Sordariomycetes</taxon>
        <taxon>Hypocreomycetidae</taxon>
        <taxon>Hypocreales</taxon>
        <taxon>Nectriaceae</taxon>
        <taxon>Fusarium</taxon>
        <taxon>Fusarium tricinctum species complex</taxon>
    </lineage>
</organism>
<dbReference type="InterPro" id="IPR020568">
    <property type="entry name" value="Ribosomal_Su5_D2-typ_SF"/>
</dbReference>
<dbReference type="SUPFAM" id="SSF55666">
    <property type="entry name" value="Ribonuclease PH domain 2-like"/>
    <property type="match status" value="1"/>
</dbReference>
<gene>
    <name evidence="7" type="ORF">BKA59DRAFT_451236</name>
</gene>
<dbReference type="OrthoDB" id="27298at2759"/>
<dbReference type="Pfam" id="PF01138">
    <property type="entry name" value="RNase_PH"/>
    <property type="match status" value="1"/>
</dbReference>
<comment type="subcellular location">
    <subcellularLocation>
        <location evidence="1">Nucleus</location>
    </subcellularLocation>
</comment>
<dbReference type="InterPro" id="IPR001247">
    <property type="entry name" value="ExoRNase_PH_dom1"/>
</dbReference>
<evidence type="ECO:0000256" key="5">
    <source>
        <dbReference type="ARBA" id="ARBA00023242"/>
    </source>
</evidence>
<dbReference type="GO" id="GO:0034475">
    <property type="term" value="P:U4 snRNA 3'-end processing"/>
    <property type="evidence" value="ECO:0007669"/>
    <property type="project" value="TreeGrafter"/>
</dbReference>
<evidence type="ECO:0000313" key="8">
    <source>
        <dbReference type="Proteomes" id="UP000813427"/>
    </source>
</evidence>
<name>A0A8K0WGA9_9HYPO</name>
<protein>
    <recommendedName>
        <fullName evidence="6">Exoribonuclease phosphorolytic domain-containing protein</fullName>
    </recommendedName>
</protein>
<dbReference type="InterPro" id="IPR050080">
    <property type="entry name" value="RNase_PH"/>
</dbReference>
<comment type="similarity">
    <text evidence="2">Belongs to the RNase PH family.</text>
</comment>
<dbReference type="Gene3D" id="3.30.230.70">
    <property type="entry name" value="GHMP Kinase, N-terminal domain"/>
    <property type="match status" value="1"/>
</dbReference>
<dbReference type="SUPFAM" id="SSF54211">
    <property type="entry name" value="Ribosomal protein S5 domain 2-like"/>
    <property type="match status" value="1"/>
</dbReference>
<proteinExistence type="inferred from homology"/>
<evidence type="ECO:0000256" key="1">
    <source>
        <dbReference type="ARBA" id="ARBA00004123"/>
    </source>
</evidence>